<dbReference type="GeneID" id="80866988"/>
<dbReference type="Pfam" id="PF01553">
    <property type="entry name" value="Acyltransferase"/>
    <property type="match status" value="1"/>
</dbReference>
<dbReference type="PANTHER" id="PTHR12497">
    <property type="entry name" value="TAZ PROTEIN TAFAZZIN"/>
    <property type="match status" value="1"/>
</dbReference>
<organism evidence="15 16">
    <name type="scientific">Trichoderma breve</name>
    <dbReference type="NCBI Taxonomy" id="2034170"/>
    <lineage>
        <taxon>Eukaryota</taxon>
        <taxon>Fungi</taxon>
        <taxon>Dikarya</taxon>
        <taxon>Ascomycota</taxon>
        <taxon>Pezizomycotina</taxon>
        <taxon>Sordariomycetes</taxon>
        <taxon>Hypocreomycetidae</taxon>
        <taxon>Hypocreales</taxon>
        <taxon>Hypocreaceae</taxon>
        <taxon>Trichoderma</taxon>
    </lineage>
</organism>
<dbReference type="SUPFAM" id="SSF69593">
    <property type="entry name" value="Glycerol-3-phosphate (1)-acyltransferase"/>
    <property type="match status" value="1"/>
</dbReference>
<keyword evidence="3" id="KW-0808">Transferase</keyword>
<keyword evidence="5" id="KW-0999">Mitochondrion inner membrane</keyword>
<keyword evidence="4" id="KW-1000">Mitochondrion outer membrane</keyword>
<evidence type="ECO:0000256" key="13">
    <source>
        <dbReference type="SAM" id="MobiDB-lite"/>
    </source>
</evidence>
<feature type="region of interest" description="Disordered" evidence="13">
    <location>
        <begin position="294"/>
        <end position="317"/>
    </location>
</feature>
<keyword evidence="16" id="KW-1185">Reference proteome</keyword>
<name>A0A9W9BCS4_9HYPO</name>
<evidence type="ECO:0000313" key="15">
    <source>
        <dbReference type="EMBL" id="KAJ4860102.1"/>
    </source>
</evidence>
<dbReference type="GO" id="GO:0035965">
    <property type="term" value="P:cardiolipin acyl-chain remodeling"/>
    <property type="evidence" value="ECO:0007669"/>
    <property type="project" value="TreeGrafter"/>
</dbReference>
<proteinExistence type="inferred from homology"/>
<dbReference type="GO" id="GO:0005741">
    <property type="term" value="C:mitochondrial outer membrane"/>
    <property type="evidence" value="ECO:0007669"/>
    <property type="project" value="UniProtKB-SubCell"/>
</dbReference>
<evidence type="ECO:0000256" key="9">
    <source>
        <dbReference type="ARBA" id="ARBA00023315"/>
    </source>
</evidence>
<reference evidence="15" key="1">
    <citation type="submission" date="2022-09" db="EMBL/GenBank/DDBJ databases">
        <title>Chromosome-level assembly of Trichoderma breve T069, a fungus used in development of biopesticide product.</title>
        <authorList>
            <person name="Lin R."/>
            <person name="Liu T."/>
        </authorList>
    </citation>
    <scope>NUCLEOTIDE SEQUENCE</scope>
    <source>
        <strain evidence="15">T069</strain>
    </source>
</reference>
<evidence type="ECO:0000256" key="5">
    <source>
        <dbReference type="ARBA" id="ARBA00022792"/>
    </source>
</evidence>
<comment type="similarity">
    <text evidence="2 12">Belongs to the taffazin family.</text>
</comment>
<sequence>MSSNPTPASRPGVPWRLASVAVMSSVGAASRAFLYGLNRVEVTGLDNLLGVLDRRKNGQRDRGLLTVCNHVSVLDDPLIWGILPLRYAVDVENLRWGLGAHDICFKNRFFSAFFSYGQVLPTHRLWHSPQGGLYQPTIAQAIKLLSTNHYAWVHIFPEACCHQNPESTLRYFKWGVSRLILESDPAPEFVPMFIHGTQNIMSEDRGFPRFLPRIGQRVRVMIGKPTDVDSLFGHYRTSWKKMVEKAGDPDQLRHDPEAVQLRVELAKAVRDEIQKLRLSMGFAPEEDETAALAETWSKEPNKRKFKSPVDGSLVNRH</sequence>
<comment type="catalytic activity">
    <reaction evidence="11">
        <text>1'-[1,2-diacyl-sn-glycero-3-phospho],3'-[1-acyl-sn-glycero-3-phospho]-glycerol + a 1,2-diacyl-sn-glycero-3-phosphocholine = a cardiolipin + a 1-acyl-sn-glycero-3-phosphocholine</text>
        <dbReference type="Rhea" id="RHEA:33731"/>
        <dbReference type="ChEBI" id="CHEBI:57643"/>
        <dbReference type="ChEBI" id="CHEBI:58168"/>
        <dbReference type="ChEBI" id="CHEBI:62237"/>
        <dbReference type="ChEBI" id="CHEBI:64743"/>
    </reaction>
    <physiologicalReaction direction="left-to-right" evidence="11">
        <dbReference type="Rhea" id="RHEA:33732"/>
    </physiologicalReaction>
    <physiologicalReaction direction="right-to-left" evidence="11">
        <dbReference type="Rhea" id="RHEA:33733"/>
    </physiologicalReaction>
</comment>
<dbReference type="CDD" id="cd07989">
    <property type="entry name" value="LPLAT_AGPAT-like"/>
    <property type="match status" value="1"/>
</dbReference>
<dbReference type="PRINTS" id="PR00979">
    <property type="entry name" value="TAFAZZIN"/>
</dbReference>
<evidence type="ECO:0000256" key="12">
    <source>
        <dbReference type="RuleBase" id="RU365062"/>
    </source>
</evidence>
<evidence type="ECO:0000256" key="8">
    <source>
        <dbReference type="ARBA" id="ARBA00023136"/>
    </source>
</evidence>
<keyword evidence="9 15" id="KW-0012">Acyltransferase</keyword>
<keyword evidence="7" id="KW-0496">Mitochondrion</keyword>
<evidence type="ECO:0000256" key="11">
    <source>
        <dbReference type="ARBA" id="ARBA00047906"/>
    </source>
</evidence>
<dbReference type="GO" id="GO:0047184">
    <property type="term" value="F:1-acylglycerophosphocholine O-acyltransferase activity"/>
    <property type="evidence" value="ECO:0007669"/>
    <property type="project" value="TreeGrafter"/>
</dbReference>
<evidence type="ECO:0000259" key="14">
    <source>
        <dbReference type="SMART" id="SM00563"/>
    </source>
</evidence>
<protein>
    <recommendedName>
        <fullName evidence="12">Tafazzin family protein</fullName>
    </recommendedName>
</protein>
<keyword evidence="6" id="KW-0443">Lipid metabolism</keyword>
<dbReference type="InterPro" id="IPR002123">
    <property type="entry name" value="Plipid/glycerol_acylTrfase"/>
</dbReference>
<gene>
    <name evidence="15" type="ORF">T069G_05090</name>
</gene>
<dbReference type="RefSeq" id="XP_056029158.1">
    <property type="nucleotide sequence ID" value="XM_056172300.1"/>
</dbReference>
<dbReference type="SMART" id="SM00563">
    <property type="entry name" value="PlsC"/>
    <property type="match status" value="1"/>
</dbReference>
<accession>A0A9W9BCS4</accession>
<evidence type="ECO:0000256" key="4">
    <source>
        <dbReference type="ARBA" id="ARBA00022787"/>
    </source>
</evidence>
<dbReference type="AlphaFoldDB" id="A0A9W9BCS4"/>
<dbReference type="GO" id="GO:0005743">
    <property type="term" value="C:mitochondrial inner membrane"/>
    <property type="evidence" value="ECO:0007669"/>
    <property type="project" value="UniProtKB-SubCell"/>
</dbReference>
<dbReference type="PANTHER" id="PTHR12497:SF0">
    <property type="entry name" value="TAFAZZIN"/>
    <property type="match status" value="1"/>
</dbReference>
<dbReference type="InterPro" id="IPR000872">
    <property type="entry name" value="Tafazzin"/>
</dbReference>
<evidence type="ECO:0000256" key="1">
    <source>
        <dbReference type="ARBA" id="ARBA00004137"/>
    </source>
</evidence>
<dbReference type="GO" id="GO:0007007">
    <property type="term" value="P:inner mitochondrial membrane organization"/>
    <property type="evidence" value="ECO:0007669"/>
    <property type="project" value="TreeGrafter"/>
</dbReference>
<feature type="domain" description="Phospholipid/glycerol acyltransferase" evidence="14">
    <location>
        <begin position="64"/>
        <end position="197"/>
    </location>
</feature>
<evidence type="ECO:0000256" key="3">
    <source>
        <dbReference type="ARBA" id="ARBA00022679"/>
    </source>
</evidence>
<evidence type="ECO:0000256" key="6">
    <source>
        <dbReference type="ARBA" id="ARBA00023098"/>
    </source>
</evidence>
<evidence type="ECO:0000256" key="10">
    <source>
        <dbReference type="ARBA" id="ARBA00024323"/>
    </source>
</evidence>
<dbReference type="Proteomes" id="UP001140511">
    <property type="component" value="Unassembled WGS sequence"/>
</dbReference>
<dbReference type="EMBL" id="JAOPEN010000003">
    <property type="protein sequence ID" value="KAJ4860102.1"/>
    <property type="molecule type" value="Genomic_DNA"/>
</dbReference>
<keyword evidence="8" id="KW-0472">Membrane</keyword>
<evidence type="ECO:0000313" key="16">
    <source>
        <dbReference type="Proteomes" id="UP001140511"/>
    </source>
</evidence>
<evidence type="ECO:0000256" key="7">
    <source>
        <dbReference type="ARBA" id="ARBA00023128"/>
    </source>
</evidence>
<evidence type="ECO:0000256" key="2">
    <source>
        <dbReference type="ARBA" id="ARBA00010524"/>
    </source>
</evidence>
<comment type="subcellular location">
    <subcellularLocation>
        <location evidence="1">Mitochondrion inner membrane</location>
        <topology evidence="1">Peripheral membrane protein</topology>
        <orientation evidence="1">Intermembrane side</orientation>
    </subcellularLocation>
    <subcellularLocation>
        <location evidence="10">Mitochondrion outer membrane</location>
        <topology evidence="10">Peripheral membrane protein</topology>
        <orientation evidence="10">Intermembrane side</orientation>
    </subcellularLocation>
</comment>
<comment type="caution">
    <text evidence="15">The sequence shown here is derived from an EMBL/GenBank/DDBJ whole genome shotgun (WGS) entry which is preliminary data.</text>
</comment>